<dbReference type="SUPFAM" id="SSF89082">
    <property type="entry name" value="Antibiotic binding domain of TipA-like multidrug resistance regulators"/>
    <property type="match status" value="1"/>
</dbReference>
<dbReference type="PANTHER" id="PTHR30204">
    <property type="entry name" value="REDOX-CYCLING DRUG-SENSING TRANSCRIPTIONAL ACTIVATOR SOXR"/>
    <property type="match status" value="1"/>
</dbReference>
<comment type="caution">
    <text evidence="6">The sequence shown here is derived from an EMBL/GenBank/DDBJ whole genome shotgun (WGS) entry which is preliminary data.</text>
</comment>
<keyword evidence="2" id="KW-0238">DNA-binding</keyword>
<dbReference type="SMART" id="SM00422">
    <property type="entry name" value="HTH_MERR"/>
    <property type="match status" value="1"/>
</dbReference>
<gene>
    <name evidence="6" type="ORF">JDV75_11485</name>
</gene>
<keyword evidence="7" id="KW-1185">Reference proteome</keyword>
<dbReference type="InterPro" id="IPR009061">
    <property type="entry name" value="DNA-bd_dom_put_sf"/>
</dbReference>
<dbReference type="InterPro" id="IPR036244">
    <property type="entry name" value="TipA-like_antibiotic-bd"/>
</dbReference>
<dbReference type="SUPFAM" id="SSF46955">
    <property type="entry name" value="Putative DNA-binding domain"/>
    <property type="match status" value="1"/>
</dbReference>
<dbReference type="CDD" id="cd01106">
    <property type="entry name" value="HTH_TipAL-Mta"/>
    <property type="match status" value="1"/>
</dbReference>
<evidence type="ECO:0000313" key="7">
    <source>
        <dbReference type="Proteomes" id="UP000645966"/>
    </source>
</evidence>
<dbReference type="PANTHER" id="PTHR30204:SF90">
    <property type="entry name" value="HTH-TYPE TRANSCRIPTIONAL ACTIVATOR MTA"/>
    <property type="match status" value="1"/>
</dbReference>
<evidence type="ECO:0000256" key="1">
    <source>
        <dbReference type="ARBA" id="ARBA00023015"/>
    </source>
</evidence>
<evidence type="ECO:0000259" key="5">
    <source>
        <dbReference type="PROSITE" id="PS50937"/>
    </source>
</evidence>
<dbReference type="Gene3D" id="1.10.1660.10">
    <property type="match status" value="1"/>
</dbReference>
<organism evidence="6 7">
    <name type="scientific">Corynebacterium meridianum</name>
    <dbReference type="NCBI Taxonomy" id="2765363"/>
    <lineage>
        <taxon>Bacteria</taxon>
        <taxon>Bacillati</taxon>
        <taxon>Actinomycetota</taxon>
        <taxon>Actinomycetes</taxon>
        <taxon>Mycobacteriales</taxon>
        <taxon>Corynebacteriaceae</taxon>
        <taxon>Corynebacterium</taxon>
    </lineage>
</organism>
<dbReference type="PROSITE" id="PS00552">
    <property type="entry name" value="HTH_MERR_1"/>
    <property type="match status" value="1"/>
</dbReference>
<keyword evidence="4" id="KW-0804">Transcription</keyword>
<dbReference type="GO" id="GO:0003677">
    <property type="term" value="F:DNA binding"/>
    <property type="evidence" value="ECO:0007669"/>
    <property type="project" value="UniProtKB-KW"/>
</dbReference>
<accession>A0A934I8F7</accession>
<dbReference type="GO" id="GO:0003700">
    <property type="term" value="F:DNA-binding transcription factor activity"/>
    <property type="evidence" value="ECO:0007669"/>
    <property type="project" value="InterPro"/>
</dbReference>
<evidence type="ECO:0000256" key="3">
    <source>
        <dbReference type="ARBA" id="ARBA00023159"/>
    </source>
</evidence>
<dbReference type="EMBL" id="JAEIOS010000015">
    <property type="protein sequence ID" value="MBI8990375.1"/>
    <property type="molecule type" value="Genomic_DNA"/>
</dbReference>
<reference evidence="6" key="1">
    <citation type="submission" date="2020-12" db="EMBL/GenBank/DDBJ databases">
        <title>Genome public.</title>
        <authorList>
            <person name="Sun Q."/>
        </authorList>
    </citation>
    <scope>NUCLEOTIDE SEQUENCE</scope>
    <source>
        <strain evidence="6">CCM 8863</strain>
    </source>
</reference>
<feature type="domain" description="HTH merR-type" evidence="5">
    <location>
        <begin position="1"/>
        <end position="73"/>
    </location>
</feature>
<dbReference type="InterPro" id="IPR012925">
    <property type="entry name" value="TipAS_dom"/>
</dbReference>
<dbReference type="Pfam" id="PF13411">
    <property type="entry name" value="MerR_1"/>
    <property type="match status" value="1"/>
</dbReference>
<dbReference type="Gene3D" id="1.10.490.50">
    <property type="entry name" value="Antibiotic binding domain of TipA-like multidrug resistance regulators"/>
    <property type="match status" value="1"/>
</dbReference>
<evidence type="ECO:0000313" key="6">
    <source>
        <dbReference type="EMBL" id="MBI8990375.1"/>
    </source>
</evidence>
<dbReference type="Pfam" id="PF07739">
    <property type="entry name" value="TipAS"/>
    <property type="match status" value="1"/>
</dbReference>
<protein>
    <submittedName>
        <fullName evidence="6">MerR family transcriptional regulator</fullName>
    </submittedName>
</protein>
<sequence>MTDYTIGRAAEELGVTARTLRHWDEIGLLSPGWRTETGDYRLYTDADLDRGLDILIYRRAGVPLRDIAVLLAEPGDRRDRLLTQRELLVRRIGHLHRMVRAVDSILEGDTVTMQDKKAIFGEHYPDWQAEAEERWGDTGDWSHARDSMKTMDAEGFRRVKAETDAFAAALVDARDRGVAPGDSEADALVGRHAAMVDTFYPCTRAKQILLARMYAADGRFVAYTGDAADYLVELVEAKARAEGIDPDTVAWE</sequence>
<dbReference type="Proteomes" id="UP000645966">
    <property type="component" value="Unassembled WGS sequence"/>
</dbReference>
<dbReference type="InterPro" id="IPR000551">
    <property type="entry name" value="MerR-type_HTH_dom"/>
</dbReference>
<keyword evidence="1" id="KW-0805">Transcription regulation</keyword>
<dbReference type="AlphaFoldDB" id="A0A934I8F7"/>
<dbReference type="PROSITE" id="PS50937">
    <property type="entry name" value="HTH_MERR_2"/>
    <property type="match status" value="1"/>
</dbReference>
<dbReference type="InterPro" id="IPR047057">
    <property type="entry name" value="MerR_fam"/>
</dbReference>
<dbReference type="RefSeq" id="WP_198739373.1">
    <property type="nucleotide sequence ID" value="NZ_JAEIOS010000015.1"/>
</dbReference>
<proteinExistence type="predicted"/>
<keyword evidence="3" id="KW-0010">Activator</keyword>
<evidence type="ECO:0000256" key="2">
    <source>
        <dbReference type="ARBA" id="ARBA00023125"/>
    </source>
</evidence>
<evidence type="ECO:0000256" key="4">
    <source>
        <dbReference type="ARBA" id="ARBA00023163"/>
    </source>
</evidence>
<name>A0A934I8F7_9CORY</name>